<gene>
    <name evidence="8" type="ORF">ECE50_014185</name>
</gene>
<dbReference type="InterPro" id="IPR033985">
    <property type="entry name" value="SusD-like_N"/>
</dbReference>
<evidence type="ECO:0000259" key="7">
    <source>
        <dbReference type="Pfam" id="PF14322"/>
    </source>
</evidence>
<keyword evidence="9" id="KW-1185">Reference proteome</keyword>
<sequence>MKKIIISFISSAVLLSACKLVDVTDVSPVNQLEDANAITTVEKAQSVLYGTYGILTNSNLAFNYYMPATASLMGLTMEPGTDGSDFYNNNPLTTNYYLESMYTAGYKMVNMSNHIITKTPLIAGSDPRKTRILGEAKFLRAMSYFYMLRLFGQFYDTDSRFGMVLRTTPVKDGEPIPRSSVKATYDVINKDLDEAINECSEFSSTFYASKLSARALKAKVLLYQQRYAEAAEMAKLVTTTTQRSLEDTFKTVFLKKIRETKEVIFQTPYDAGTGNNNKAFAFRSWFVPSAYYIQFMKGDGRDTMALKARPTSVLNGKFMAGQIDGAPSNADTEYFIRLAELYLVQAEALVRSGGSLEEARAALNKIRKRALMPDITSNDRAELLRIIREEKVKELGAESGEEWYDLVRYASKGELDIKTFKPAFMGKNRYIIPLPFASVKASGGVVEQNPGY</sequence>
<evidence type="ECO:0000256" key="4">
    <source>
        <dbReference type="ARBA" id="ARBA00023136"/>
    </source>
</evidence>
<dbReference type="InterPro" id="IPR011990">
    <property type="entry name" value="TPR-like_helical_dom_sf"/>
</dbReference>
<proteinExistence type="inferred from homology"/>
<evidence type="ECO:0000259" key="6">
    <source>
        <dbReference type="Pfam" id="PF07980"/>
    </source>
</evidence>
<dbReference type="PROSITE" id="PS51257">
    <property type="entry name" value="PROKAR_LIPOPROTEIN"/>
    <property type="match status" value="1"/>
</dbReference>
<evidence type="ECO:0000256" key="2">
    <source>
        <dbReference type="ARBA" id="ARBA00006275"/>
    </source>
</evidence>
<comment type="caution">
    <text evidence="8">The sequence shown here is derived from an EMBL/GenBank/DDBJ whole genome shotgun (WGS) entry which is preliminary data.</text>
</comment>
<evidence type="ECO:0000313" key="8">
    <source>
        <dbReference type="EMBL" id="NSL87993.1"/>
    </source>
</evidence>
<dbReference type="Pfam" id="PF07980">
    <property type="entry name" value="SusD_RagB"/>
    <property type="match status" value="1"/>
</dbReference>
<comment type="similarity">
    <text evidence="2">Belongs to the SusD family.</text>
</comment>
<feature type="domain" description="RagB/SusD" evidence="6">
    <location>
        <begin position="295"/>
        <end position="452"/>
    </location>
</feature>
<dbReference type="SUPFAM" id="SSF48452">
    <property type="entry name" value="TPR-like"/>
    <property type="match status" value="1"/>
</dbReference>
<evidence type="ECO:0000256" key="5">
    <source>
        <dbReference type="ARBA" id="ARBA00023237"/>
    </source>
</evidence>
<evidence type="ECO:0000256" key="3">
    <source>
        <dbReference type="ARBA" id="ARBA00022729"/>
    </source>
</evidence>
<dbReference type="AlphaFoldDB" id="A0A3S1AXB3"/>
<comment type="subcellular location">
    <subcellularLocation>
        <location evidence="1">Cell outer membrane</location>
    </subcellularLocation>
</comment>
<dbReference type="Pfam" id="PF14322">
    <property type="entry name" value="SusD-like_3"/>
    <property type="match status" value="1"/>
</dbReference>
<keyword evidence="3" id="KW-0732">Signal</keyword>
<dbReference type="Proteomes" id="UP000281028">
    <property type="component" value="Unassembled WGS sequence"/>
</dbReference>
<dbReference type="CDD" id="cd08977">
    <property type="entry name" value="SusD"/>
    <property type="match status" value="1"/>
</dbReference>
<evidence type="ECO:0000256" key="1">
    <source>
        <dbReference type="ARBA" id="ARBA00004442"/>
    </source>
</evidence>
<keyword evidence="4" id="KW-0472">Membrane</keyword>
<keyword evidence="5" id="KW-0998">Cell outer membrane</keyword>
<dbReference type="GO" id="GO:0009279">
    <property type="term" value="C:cell outer membrane"/>
    <property type="evidence" value="ECO:0007669"/>
    <property type="project" value="UniProtKB-SubCell"/>
</dbReference>
<evidence type="ECO:0000313" key="9">
    <source>
        <dbReference type="Proteomes" id="UP000281028"/>
    </source>
</evidence>
<accession>A0A3S1AXB3</accession>
<organism evidence="8 9">
    <name type="scientific">Chitinophaga solisilvae</name>
    <dbReference type="NCBI Taxonomy" id="1233460"/>
    <lineage>
        <taxon>Bacteria</taxon>
        <taxon>Pseudomonadati</taxon>
        <taxon>Bacteroidota</taxon>
        <taxon>Chitinophagia</taxon>
        <taxon>Chitinophagales</taxon>
        <taxon>Chitinophagaceae</taxon>
        <taxon>Chitinophaga</taxon>
    </lineage>
</organism>
<protein>
    <submittedName>
        <fullName evidence="8">RagB/SusD family nutrient uptake outer membrane protein</fullName>
    </submittedName>
</protein>
<reference evidence="8" key="1">
    <citation type="submission" date="2020-05" db="EMBL/GenBank/DDBJ databases">
        <title>Chitinophaga laudate sp. nov., isolated from a tropical peat swamp.</title>
        <authorList>
            <person name="Goh C.B.S."/>
            <person name="Lee M.S."/>
            <person name="Parimannan S."/>
            <person name="Pasbakhsh P."/>
            <person name="Yule C.M."/>
            <person name="Rajandas H."/>
            <person name="Loke S."/>
            <person name="Croft L."/>
            <person name="Tan J.B.L."/>
        </authorList>
    </citation>
    <scope>NUCLEOTIDE SEQUENCE</scope>
    <source>
        <strain evidence="8">Mgbs1</strain>
    </source>
</reference>
<feature type="domain" description="SusD-like N-terminal" evidence="7">
    <location>
        <begin position="84"/>
        <end position="222"/>
    </location>
</feature>
<name>A0A3S1AXB3_9BACT</name>
<dbReference type="OrthoDB" id="5694214at2"/>
<dbReference type="EMBL" id="RIAR02000001">
    <property type="protein sequence ID" value="NSL87993.1"/>
    <property type="molecule type" value="Genomic_DNA"/>
</dbReference>
<dbReference type="RefSeq" id="WP_127044090.1">
    <property type="nucleotide sequence ID" value="NZ_JAABOK010000030.1"/>
</dbReference>
<dbReference type="Gene3D" id="1.25.40.390">
    <property type="match status" value="2"/>
</dbReference>
<dbReference type="InterPro" id="IPR012944">
    <property type="entry name" value="SusD_RagB_dom"/>
</dbReference>